<reference evidence="1" key="1">
    <citation type="submission" date="2014-11" db="EMBL/GenBank/DDBJ databases">
        <authorList>
            <person name="Amaro Gonzalez C."/>
        </authorList>
    </citation>
    <scope>NUCLEOTIDE SEQUENCE</scope>
</reference>
<name>A0A0E9S5B0_ANGAN</name>
<accession>A0A0E9S5B0</accession>
<dbReference type="EMBL" id="GBXM01072111">
    <property type="protein sequence ID" value="JAH36466.1"/>
    <property type="molecule type" value="Transcribed_RNA"/>
</dbReference>
<organism evidence="1">
    <name type="scientific">Anguilla anguilla</name>
    <name type="common">European freshwater eel</name>
    <name type="synonym">Muraena anguilla</name>
    <dbReference type="NCBI Taxonomy" id="7936"/>
    <lineage>
        <taxon>Eukaryota</taxon>
        <taxon>Metazoa</taxon>
        <taxon>Chordata</taxon>
        <taxon>Craniata</taxon>
        <taxon>Vertebrata</taxon>
        <taxon>Euteleostomi</taxon>
        <taxon>Actinopterygii</taxon>
        <taxon>Neopterygii</taxon>
        <taxon>Teleostei</taxon>
        <taxon>Anguilliformes</taxon>
        <taxon>Anguillidae</taxon>
        <taxon>Anguilla</taxon>
    </lineage>
</organism>
<evidence type="ECO:0000313" key="1">
    <source>
        <dbReference type="EMBL" id="JAH36466.1"/>
    </source>
</evidence>
<proteinExistence type="predicted"/>
<reference evidence="1" key="2">
    <citation type="journal article" date="2015" name="Fish Shellfish Immunol.">
        <title>Early steps in the European eel (Anguilla anguilla)-Vibrio vulnificus interaction in the gills: Role of the RtxA13 toxin.</title>
        <authorList>
            <person name="Callol A."/>
            <person name="Pajuelo D."/>
            <person name="Ebbesson L."/>
            <person name="Teles M."/>
            <person name="MacKenzie S."/>
            <person name="Amaro C."/>
        </authorList>
    </citation>
    <scope>NUCLEOTIDE SEQUENCE</scope>
</reference>
<dbReference type="AlphaFoldDB" id="A0A0E9S5B0"/>
<sequence length="43" mass="4568">MSGAKSFLFHTWSHTLDPSHSSVPLGVHDLMLCVCRWGVGGGG</sequence>
<protein>
    <submittedName>
        <fullName evidence="1">Uncharacterized protein</fullName>
    </submittedName>
</protein>